<organism evidence="1 2">
    <name type="scientific">Clostridium polyendosporum</name>
    <dbReference type="NCBI Taxonomy" id="69208"/>
    <lineage>
        <taxon>Bacteria</taxon>
        <taxon>Bacillati</taxon>
        <taxon>Bacillota</taxon>
        <taxon>Clostridia</taxon>
        <taxon>Eubacteriales</taxon>
        <taxon>Clostridiaceae</taxon>
        <taxon>Clostridium</taxon>
    </lineage>
</organism>
<dbReference type="Proteomes" id="UP000679179">
    <property type="component" value="Unassembled WGS sequence"/>
</dbReference>
<sequence length="131" mass="15740">MIRLKIEKDKKQNVILKAAIKKELFDNQIIKRLIIEGKKLKTGQFNYQLPIRYLLPVVNNLDKKLVRIDKRSINSFIEFSDEYDKNYYCTTEANFKYMKKWREVGCPKIYRIDIDCEGIEVVKTLAFERRL</sequence>
<proteinExistence type="predicted"/>
<evidence type="ECO:0000313" key="2">
    <source>
        <dbReference type="Proteomes" id="UP000679179"/>
    </source>
</evidence>
<name>A0A919RY46_9CLOT</name>
<accession>A0A919RY46</accession>
<gene>
    <name evidence="1" type="ORF">CPJCM30710_12830</name>
</gene>
<protein>
    <submittedName>
        <fullName evidence="1">Uncharacterized protein</fullName>
    </submittedName>
</protein>
<dbReference type="EMBL" id="BOPZ01000008">
    <property type="protein sequence ID" value="GIM28617.1"/>
    <property type="molecule type" value="Genomic_DNA"/>
</dbReference>
<dbReference type="RefSeq" id="WP_212903343.1">
    <property type="nucleotide sequence ID" value="NZ_BOPZ01000008.1"/>
</dbReference>
<comment type="caution">
    <text evidence="1">The sequence shown here is derived from an EMBL/GenBank/DDBJ whole genome shotgun (WGS) entry which is preliminary data.</text>
</comment>
<keyword evidence="2" id="KW-1185">Reference proteome</keyword>
<evidence type="ECO:0000313" key="1">
    <source>
        <dbReference type="EMBL" id="GIM28617.1"/>
    </source>
</evidence>
<reference evidence="1" key="1">
    <citation type="submission" date="2021-03" db="EMBL/GenBank/DDBJ databases">
        <title>Taxonomic study of Clostridium polyendosporum from meadow-gley soil under rice.</title>
        <authorList>
            <person name="Kobayashi H."/>
            <person name="Tanizawa Y."/>
            <person name="Yagura M."/>
        </authorList>
    </citation>
    <scope>NUCLEOTIDE SEQUENCE</scope>
    <source>
        <strain evidence="1">JCM 30710</strain>
    </source>
</reference>
<dbReference type="AlphaFoldDB" id="A0A919RY46"/>